<dbReference type="GO" id="GO:0008757">
    <property type="term" value="F:S-adenosylmethionine-dependent methyltransferase activity"/>
    <property type="evidence" value="ECO:0007669"/>
    <property type="project" value="InterPro"/>
</dbReference>
<sequence length="245" mass="28003">MRAARDRFFRRYWQTPAWFRGEVYDYEGFACEASEYAYELLAPLGGARVLELGTGQGYDAIALAERGARVVAADLAEAPLRSLREKNVSGASIRPVCMLAEELACRSACFDRIFGRTVLLHVLRPSVWHEVERVLKSGQRAVFIEPLRVSPLVVLYRIARGKGRSARPRYLSLGEIIRLNTRFRTVEHREFYLISVLALGLRPVLSRIGLYWRAVGILKRLDEVVFDLLPWARHLAWIAVFAVER</sequence>
<evidence type="ECO:0000313" key="2">
    <source>
        <dbReference type="EMBL" id="KPJ54015.1"/>
    </source>
</evidence>
<dbReference type="STRING" id="1703770.AMJ39_02325"/>
<dbReference type="EMBL" id="LIZS01000008">
    <property type="protein sequence ID" value="KPJ54015.1"/>
    <property type="molecule type" value="Genomic_DNA"/>
</dbReference>
<evidence type="ECO:0000259" key="1">
    <source>
        <dbReference type="Pfam" id="PF08241"/>
    </source>
</evidence>
<evidence type="ECO:0000313" key="3">
    <source>
        <dbReference type="Proteomes" id="UP000052008"/>
    </source>
</evidence>
<reference evidence="2 3" key="1">
    <citation type="journal article" date="2015" name="Microbiome">
        <title>Genomic resolution of linkages in carbon, nitrogen, and sulfur cycling among widespread estuary sediment bacteria.</title>
        <authorList>
            <person name="Baker B.J."/>
            <person name="Lazar C.S."/>
            <person name="Teske A.P."/>
            <person name="Dick G.J."/>
        </authorList>
    </citation>
    <scope>NUCLEOTIDE SEQUENCE [LARGE SCALE GENOMIC DNA]</scope>
    <source>
        <strain evidence="2">DG_24</strain>
    </source>
</reference>
<dbReference type="CDD" id="cd02440">
    <property type="entry name" value="AdoMet_MTases"/>
    <property type="match status" value="1"/>
</dbReference>
<proteinExistence type="predicted"/>
<dbReference type="InterPro" id="IPR013216">
    <property type="entry name" value="Methyltransf_11"/>
</dbReference>
<dbReference type="Proteomes" id="UP000052008">
    <property type="component" value="Unassembled WGS sequence"/>
</dbReference>
<dbReference type="AlphaFoldDB" id="A0A0S7WVJ5"/>
<gene>
    <name evidence="2" type="ORF">AMJ39_02325</name>
</gene>
<feature type="domain" description="Methyltransferase type 11" evidence="1">
    <location>
        <begin position="50"/>
        <end position="142"/>
    </location>
</feature>
<organism evidence="2 3">
    <name type="scientific">candidate division TA06 bacterium DG_24</name>
    <dbReference type="NCBI Taxonomy" id="1703770"/>
    <lineage>
        <taxon>Bacteria</taxon>
        <taxon>Bacteria division TA06</taxon>
    </lineage>
</organism>
<accession>A0A0S7WVJ5</accession>
<comment type="caution">
    <text evidence="2">The sequence shown here is derived from an EMBL/GenBank/DDBJ whole genome shotgun (WGS) entry which is preliminary data.</text>
</comment>
<dbReference type="Gene3D" id="3.40.50.150">
    <property type="entry name" value="Vaccinia Virus protein VP39"/>
    <property type="match status" value="1"/>
</dbReference>
<protein>
    <recommendedName>
        <fullName evidence="1">Methyltransferase type 11 domain-containing protein</fullName>
    </recommendedName>
</protein>
<name>A0A0S7WVJ5_UNCT6</name>
<dbReference type="InterPro" id="IPR029063">
    <property type="entry name" value="SAM-dependent_MTases_sf"/>
</dbReference>
<dbReference type="Pfam" id="PF08241">
    <property type="entry name" value="Methyltransf_11"/>
    <property type="match status" value="1"/>
</dbReference>
<dbReference type="SUPFAM" id="SSF53335">
    <property type="entry name" value="S-adenosyl-L-methionine-dependent methyltransferases"/>
    <property type="match status" value="1"/>
</dbReference>